<feature type="chain" id="PRO_5014825031" description="Ig-like domain-containing protein" evidence="1">
    <location>
        <begin position="25"/>
        <end position="646"/>
    </location>
</feature>
<dbReference type="AlphaFoldDB" id="A0A2M8LCZ2"/>
<reference evidence="3" key="1">
    <citation type="submission" date="2017-09" db="EMBL/GenBank/DDBJ databases">
        <title>Depth-based differentiation of microbial function through sediment-hosted aquifers and enrichment of novel symbionts in the deep terrestrial subsurface.</title>
        <authorList>
            <person name="Probst A.J."/>
            <person name="Ladd B."/>
            <person name="Jarett J.K."/>
            <person name="Geller-Mcgrath D.E."/>
            <person name="Sieber C.M.K."/>
            <person name="Emerson J.B."/>
            <person name="Anantharaman K."/>
            <person name="Thomas B.C."/>
            <person name="Malmstrom R."/>
            <person name="Stieglmeier M."/>
            <person name="Klingl A."/>
            <person name="Woyke T."/>
            <person name="Ryan C.M."/>
            <person name="Banfield J.F."/>
        </authorList>
    </citation>
    <scope>NUCLEOTIDE SEQUENCE [LARGE SCALE GENOMIC DNA]</scope>
</reference>
<comment type="caution">
    <text evidence="2">The sequence shown here is derived from an EMBL/GenBank/DDBJ whole genome shotgun (WGS) entry which is preliminary data.</text>
</comment>
<evidence type="ECO:0000256" key="1">
    <source>
        <dbReference type="SAM" id="SignalP"/>
    </source>
</evidence>
<gene>
    <name evidence="2" type="ORF">COV01_00480</name>
</gene>
<protein>
    <recommendedName>
        <fullName evidence="4">Ig-like domain-containing protein</fullName>
    </recommendedName>
</protein>
<name>A0A2M8LCZ2_9BACT</name>
<dbReference type="EMBL" id="PFEQ01000001">
    <property type="protein sequence ID" value="PJE74499.1"/>
    <property type="molecule type" value="Genomic_DNA"/>
</dbReference>
<accession>A0A2M8LCZ2</accession>
<proteinExistence type="predicted"/>
<keyword evidence="1" id="KW-0732">Signal</keyword>
<evidence type="ECO:0000313" key="3">
    <source>
        <dbReference type="Proteomes" id="UP000228700"/>
    </source>
</evidence>
<evidence type="ECO:0000313" key="2">
    <source>
        <dbReference type="EMBL" id="PJE74499.1"/>
    </source>
</evidence>
<sequence>MRRYFVVVFSLLILCVLTINTTQAATVTWDSQDGPHQATADIVSSTLFQSDPVVVNVSMSSGDSFSYTVNSSSGSVIISSGSYYQEGQFTVYDPLIKGKLVPGSYVVNMNFSSDTNGGTVGLGFTVSDVITPTPIPTPTQTCVPSISTQNDIVIALGSYSDGPELIDCVVHLQDGRTLYLDGVWSGPPNYYPVGKGVVSDWACYRATTGLTGSSLGTWGPSDGPWWEEIYSYPDLSQCTPPPTCQDPTANNFEAILPCAYSPVELNISVDPSNMSWIGGNVTLSWSTFNATECTASGDWSGTKSVGENQTQSVYIWPFSSSKTYTLTCTGQGFPATKSVSVSTASNNNNGNTCLLFVWFCKPSVQLTASPTTLSSAGDVSLSWTTSDADYCTASDGWTGVKNNTGGIEIVTVATTTNFGIACGNGNGTTTDTVIATVDAGNTTTLSNPQCSDGVDNDVDGKVDFPSDPGCNNSNDDTEDTDNSACNVNCDSNNGNGGNNIDNNVDTQVSGFTISGGSKLAIQFLFSLSGRSQTTNISINPVSNFSAPVILSVESIHSASGTSLPNDVVSTYYFDGLPSSSVLMSYDIVQGQYLNPSRLIGTTFAVELSKKITEKYYITLVGVSGAERATYVIELDPNSVRPSFMEI</sequence>
<dbReference type="Proteomes" id="UP000228700">
    <property type="component" value="Unassembled WGS sequence"/>
</dbReference>
<evidence type="ECO:0008006" key="4">
    <source>
        <dbReference type="Google" id="ProtNLM"/>
    </source>
</evidence>
<feature type="signal peptide" evidence="1">
    <location>
        <begin position="1"/>
        <end position="24"/>
    </location>
</feature>
<organism evidence="2 3">
    <name type="scientific">Candidatus Taylorbacteria bacterium CG10_big_fil_rev_8_21_14_0_10_41_48</name>
    <dbReference type="NCBI Taxonomy" id="1975024"/>
    <lineage>
        <taxon>Bacteria</taxon>
        <taxon>Candidatus Tayloriibacteriota</taxon>
    </lineage>
</organism>